<gene>
    <name evidence="2" type="ORF">E3N88_31242</name>
</gene>
<dbReference type="Pfam" id="PF00646">
    <property type="entry name" value="F-box"/>
    <property type="match status" value="1"/>
</dbReference>
<sequence length="597" mass="68133">MEEGDIHCYDPTKKQRLNAMDLISDLPDTIIHHIMSFLTNLEVTTLSILSKRFFNLWCSFPVIQFDHETFSRRCYGMPAYETDGFLDHVHNSILLRRIRTDLSEFRVSANLTGISTDLRFDLAISIVLANGVGRIELNLGSLAKYLLPTNFASKSLNVLKLEGLQLDLCNLIQVCPSLRTVSLKSCANLEDIDLSSKALTEIEFYSCSVDYIKINAPNLHLFHFQASNKDPEPCHIDVLQCQNIMYLSLNNVVNGCDWIAEHVSALNKLKTFILKGCRDIDHITVRNEKLERVVICHCSVLTSIVVKATSLETFLFERADQSQIRNITFLTSKYIRDLSIKGAALVTDQWLEAQLVKMTHLKSLRLTDCNSLKDIKVCHEKLQILELNSCHGLVEANIDTPQLVSFMYQGNMIEFAKMVTSSTCTTTLSINRWLAYDNATFFRWRELLSFFGHCKALKLICSTQEEMMIPELHRERLVSPLYDLQHLEIQIKSLEKIDIDLVDSLLWLSPLLKTLHISSGCCSQLKMIIKFLHRDLIDGEEDTNPFCCVSKPIKCWKHNLKRLEIQSGDVSTKNGSSDLQEYFLSNKTSDLLCFSLV</sequence>
<evidence type="ECO:0000313" key="3">
    <source>
        <dbReference type="Proteomes" id="UP000326396"/>
    </source>
</evidence>
<reference evidence="2 3" key="1">
    <citation type="submission" date="2019-05" db="EMBL/GenBank/DDBJ databases">
        <title>Mikania micrantha, genome provides insights into the molecular mechanism of rapid growth.</title>
        <authorList>
            <person name="Liu B."/>
        </authorList>
    </citation>
    <scope>NUCLEOTIDE SEQUENCE [LARGE SCALE GENOMIC DNA]</scope>
    <source>
        <strain evidence="2">NLD-2019</strain>
        <tissue evidence="2">Leaf</tissue>
    </source>
</reference>
<dbReference type="PANTHER" id="PTHR34145:SF51">
    <property type="entry name" value="FBD DOMAIN-CONTAINING PROTEIN"/>
    <property type="match status" value="1"/>
</dbReference>
<dbReference type="InterPro" id="IPR001810">
    <property type="entry name" value="F-box_dom"/>
</dbReference>
<dbReference type="InterPro" id="IPR036047">
    <property type="entry name" value="F-box-like_dom_sf"/>
</dbReference>
<dbReference type="PROSITE" id="PS50181">
    <property type="entry name" value="FBOX"/>
    <property type="match status" value="1"/>
</dbReference>
<dbReference type="InterPro" id="IPR032675">
    <property type="entry name" value="LRR_dom_sf"/>
</dbReference>
<evidence type="ECO:0000313" key="2">
    <source>
        <dbReference type="EMBL" id="KAD3642018.1"/>
    </source>
</evidence>
<dbReference type="AlphaFoldDB" id="A0A5N6MPH1"/>
<dbReference type="Gene3D" id="3.80.10.10">
    <property type="entry name" value="Ribonuclease Inhibitor"/>
    <property type="match status" value="1"/>
</dbReference>
<feature type="domain" description="F-box" evidence="1">
    <location>
        <begin position="20"/>
        <end position="73"/>
    </location>
</feature>
<dbReference type="EMBL" id="SZYD01000015">
    <property type="protein sequence ID" value="KAD3642018.1"/>
    <property type="molecule type" value="Genomic_DNA"/>
</dbReference>
<organism evidence="2 3">
    <name type="scientific">Mikania micrantha</name>
    <name type="common">bitter vine</name>
    <dbReference type="NCBI Taxonomy" id="192012"/>
    <lineage>
        <taxon>Eukaryota</taxon>
        <taxon>Viridiplantae</taxon>
        <taxon>Streptophyta</taxon>
        <taxon>Embryophyta</taxon>
        <taxon>Tracheophyta</taxon>
        <taxon>Spermatophyta</taxon>
        <taxon>Magnoliopsida</taxon>
        <taxon>eudicotyledons</taxon>
        <taxon>Gunneridae</taxon>
        <taxon>Pentapetalae</taxon>
        <taxon>asterids</taxon>
        <taxon>campanulids</taxon>
        <taxon>Asterales</taxon>
        <taxon>Asteraceae</taxon>
        <taxon>Asteroideae</taxon>
        <taxon>Heliantheae alliance</taxon>
        <taxon>Eupatorieae</taxon>
        <taxon>Mikania</taxon>
    </lineage>
</organism>
<evidence type="ECO:0000259" key="1">
    <source>
        <dbReference type="PROSITE" id="PS50181"/>
    </source>
</evidence>
<dbReference type="InterPro" id="IPR053772">
    <property type="entry name" value="At1g61320/At1g61330-like"/>
</dbReference>
<dbReference type="OrthoDB" id="1534647at2759"/>
<name>A0A5N6MPH1_9ASTR</name>
<dbReference type="SUPFAM" id="SSF81383">
    <property type="entry name" value="F-box domain"/>
    <property type="match status" value="1"/>
</dbReference>
<comment type="caution">
    <text evidence="2">The sequence shown here is derived from an EMBL/GenBank/DDBJ whole genome shotgun (WGS) entry which is preliminary data.</text>
</comment>
<dbReference type="Proteomes" id="UP000326396">
    <property type="component" value="Linkage Group LG5"/>
</dbReference>
<proteinExistence type="predicted"/>
<dbReference type="SUPFAM" id="SSF52047">
    <property type="entry name" value="RNI-like"/>
    <property type="match status" value="1"/>
</dbReference>
<dbReference type="PANTHER" id="PTHR34145">
    <property type="entry name" value="OS02G0105600 PROTEIN"/>
    <property type="match status" value="1"/>
</dbReference>
<accession>A0A5N6MPH1</accession>
<protein>
    <recommendedName>
        <fullName evidence="1">F-box domain-containing protein</fullName>
    </recommendedName>
</protein>
<keyword evidence="3" id="KW-1185">Reference proteome</keyword>